<proteinExistence type="predicted"/>
<dbReference type="Proteomes" id="UP000016587">
    <property type="component" value="Chromosome"/>
</dbReference>
<dbReference type="eggNOG" id="COG0330">
    <property type="taxonomic scope" value="Bacteria"/>
</dbReference>
<gene>
    <name evidence="2" type="ORF">DGI_2214</name>
</gene>
<protein>
    <recommendedName>
        <fullName evidence="1">Band 7 domain-containing protein</fullName>
    </recommendedName>
</protein>
<feature type="domain" description="Band 7" evidence="1">
    <location>
        <begin position="71"/>
        <end position="286"/>
    </location>
</feature>
<evidence type="ECO:0000313" key="2">
    <source>
        <dbReference type="EMBL" id="AGW13969.1"/>
    </source>
</evidence>
<dbReference type="OrthoDB" id="5826341at2"/>
<dbReference type="AlphaFoldDB" id="T2GCR1"/>
<reference evidence="2 3" key="1">
    <citation type="journal article" date="2013" name="J. Bacteriol.">
        <title>Roles of HynAB and Ech, the only two hydrogenases found in the model sulfate reducer Desulfovibrio gigas.</title>
        <authorList>
            <person name="Morais-Silva F.O."/>
            <person name="Santos C.I."/>
            <person name="Rodrigues R."/>
            <person name="Pereira I.A."/>
            <person name="Rodrigues-Pousada C."/>
        </authorList>
    </citation>
    <scope>NUCLEOTIDE SEQUENCE [LARGE SCALE GENOMIC DNA]</scope>
    <source>
        <strain evidence="3">ATCC 19364 / DSM 1382 / NCIMB 9332 / VKM B-1759</strain>
    </source>
</reference>
<accession>T2GCR1</accession>
<dbReference type="KEGG" id="dgg:DGI_2214"/>
<reference evidence="3" key="2">
    <citation type="submission" date="2013-07" db="EMBL/GenBank/DDBJ databases">
        <authorList>
            <person name="Morais-Silva F.O."/>
            <person name="Rezende A.M."/>
            <person name="Pimentel C."/>
            <person name="Resende D.M."/>
            <person name="Santos C.I."/>
            <person name="Clemente C."/>
            <person name="de Oliveira L.M."/>
            <person name="da Silva S.M."/>
            <person name="Costa D.A."/>
            <person name="Varela-Raposo A."/>
            <person name="Horacio E.C.A."/>
            <person name="Matos M."/>
            <person name="Flores O."/>
            <person name="Ruiz J.C."/>
            <person name="Rodrigues-Pousada C."/>
        </authorList>
    </citation>
    <scope>NUCLEOTIDE SEQUENCE [LARGE SCALE GENOMIC DNA]</scope>
    <source>
        <strain evidence="3">ATCC 19364 / DSM 1382 / NCIMB 9332 / VKM B-1759</strain>
    </source>
</reference>
<dbReference type="HOGENOM" id="CLU_596807_0_0_7"/>
<dbReference type="STRING" id="1121448.DGI_2214"/>
<keyword evidence="3" id="KW-1185">Reference proteome</keyword>
<dbReference type="RefSeq" id="WP_021760915.1">
    <property type="nucleotide sequence ID" value="NC_022444.1"/>
</dbReference>
<dbReference type="PATRIC" id="fig|1121448.10.peg.2166"/>
<dbReference type="InterPro" id="IPR001107">
    <property type="entry name" value="Band_7"/>
</dbReference>
<dbReference type="Pfam" id="PF01145">
    <property type="entry name" value="Band_7"/>
    <property type="match status" value="1"/>
</dbReference>
<name>T2GCR1_MEGG1</name>
<evidence type="ECO:0000313" key="3">
    <source>
        <dbReference type="Proteomes" id="UP000016587"/>
    </source>
</evidence>
<dbReference type="EMBL" id="CP006585">
    <property type="protein sequence ID" value="AGW13969.1"/>
    <property type="molecule type" value="Genomic_DNA"/>
</dbReference>
<organism evidence="2 3">
    <name type="scientific">Megalodesulfovibrio gigas (strain ATCC 19364 / DSM 1382 / NCIMB 9332 / VKM B-1759)</name>
    <name type="common">Desulfovibrio gigas</name>
    <dbReference type="NCBI Taxonomy" id="1121448"/>
    <lineage>
        <taxon>Bacteria</taxon>
        <taxon>Pseudomonadati</taxon>
        <taxon>Thermodesulfobacteriota</taxon>
        <taxon>Desulfovibrionia</taxon>
        <taxon>Desulfovibrionales</taxon>
        <taxon>Desulfovibrionaceae</taxon>
        <taxon>Megalodesulfovibrio</taxon>
    </lineage>
</organism>
<sequence>MSDELPPPRVPSPANLPRLPYPQGMRRMGALIVAGVCALLLFMAFDNIIENVNAEKIVVNQRFYVGTLDWWTDPGVHWQLFGKVTTYRRSTQFWFSSSADQGSRMDMSMRTRFNDGGHANISGSVRFDMPLELDKLTNLHIKYGSQEAIEQQLIRTVMERAVYMTGPLMSSRESYSEKRPMLLTYIEDQAKHGVYKTTTTTRYVEDPVTGDKRQITVSEPVLNPAAPNGIARMESSPIEEYGIKLYNLSMNMIAYDQKVEQQITQQQQITMDIQTKKAEATKAEQDAITAEQKGRATAAEARWKQEAEKAMAVVKGEQEKQVAELAAQKEYNVAKLGAERELQVATLQKQAAAQLKEKLIMEGQGESEKRRLIMQADNALETRLSAWKEVNRHYADAIARYSGNWVPQVQLGAQAGGGAATPGAHQLIDLLTAKTARDLALDLGMSAMPASGSPPQQQ</sequence>
<evidence type="ECO:0000259" key="1">
    <source>
        <dbReference type="Pfam" id="PF01145"/>
    </source>
</evidence>